<evidence type="ECO:0000256" key="5">
    <source>
        <dbReference type="ARBA" id="ARBA00022692"/>
    </source>
</evidence>
<dbReference type="PANTHER" id="PTHR13121:SF0">
    <property type="entry name" value="PHOSPHATIDYLINOSITOL GLYCAN ANCHOR BIOSYNTHESIS CLASS U PROTEIN"/>
    <property type="match status" value="1"/>
</dbReference>
<dbReference type="Pfam" id="PF06728">
    <property type="entry name" value="PIG-U"/>
    <property type="match status" value="1"/>
</dbReference>
<evidence type="ECO:0000256" key="1">
    <source>
        <dbReference type="ARBA" id="ARBA00004477"/>
    </source>
</evidence>
<dbReference type="InterPro" id="IPR009600">
    <property type="entry name" value="PIG-U"/>
</dbReference>
<protein>
    <submittedName>
        <fullName evidence="11">Phosphatidylinositol glycan anchor biosynthesis class U protein</fullName>
    </submittedName>
</protein>
<keyword evidence="10" id="KW-1185">Reference proteome</keyword>
<keyword evidence="8 9" id="KW-0472">Membrane</keyword>
<evidence type="ECO:0000256" key="8">
    <source>
        <dbReference type="ARBA" id="ARBA00023136"/>
    </source>
</evidence>
<feature type="transmembrane region" description="Helical" evidence="9">
    <location>
        <begin position="260"/>
        <end position="280"/>
    </location>
</feature>
<evidence type="ECO:0000313" key="11">
    <source>
        <dbReference type="WBParaSite" id="TMUE_2000006403.1"/>
    </source>
</evidence>
<dbReference type="AlphaFoldDB" id="A0A5S6QGR8"/>
<evidence type="ECO:0000256" key="4">
    <source>
        <dbReference type="ARBA" id="ARBA00022502"/>
    </source>
</evidence>
<evidence type="ECO:0000256" key="7">
    <source>
        <dbReference type="ARBA" id="ARBA00022989"/>
    </source>
</evidence>
<accession>A0A5S6QGR8</accession>
<dbReference type="GO" id="GO:0042765">
    <property type="term" value="C:GPI-anchor transamidase complex"/>
    <property type="evidence" value="ECO:0007669"/>
    <property type="project" value="InterPro"/>
</dbReference>
<sequence>MLSRNSCKFERLSVNEGAYFVLAFALRAFLSYAGLGYRLENRIEIITPFNSWKRVKEGIALKNAGISPYEGDSVHCNPILLLFYETLMRLGTVVTQSAFFVADLLAAHLLARAVIEYRSKELEKEKACKSGYAKDVQPLLLEGSDCLRIGRTVLISYLFNPLAVLSSVAMTLTTFSNLIVALALFLSINGSKHLCFVVLAFATVTDVYPIVFIVPTLVSMYKDGLFAVVLSAFTFSCSLLLFVYLSYVVAYDWSFLSNTFGSLFILSDLTPNVGLFWYYFAETFEHYRLFFLCIFHFSFLTYALPISFCLRDDCFTACFFLLFVVSLFKSYPSVCDTAIYSSILPAFSHLFYYARYGFPAACTFIACSVLSCIMWHLWIEQGSANANFFFAVTLAYAVAQILLMTGLFYAYFKRRFHLKNGMKMLIDGEEAIPVLD</sequence>
<feature type="transmembrane region" description="Helical" evidence="9">
    <location>
        <begin position="194"/>
        <end position="218"/>
    </location>
</feature>
<evidence type="ECO:0000313" key="10">
    <source>
        <dbReference type="Proteomes" id="UP000046395"/>
    </source>
</evidence>
<evidence type="ECO:0000256" key="9">
    <source>
        <dbReference type="SAM" id="Phobius"/>
    </source>
</evidence>
<dbReference type="PANTHER" id="PTHR13121">
    <property type="entry name" value="GPI TRANSAMIDASE COMPONENT PIG-U"/>
    <property type="match status" value="1"/>
</dbReference>
<feature type="transmembrane region" description="Helical" evidence="9">
    <location>
        <begin position="390"/>
        <end position="412"/>
    </location>
</feature>
<comment type="subcellular location">
    <subcellularLocation>
        <location evidence="1">Endoplasmic reticulum membrane</location>
        <topology evidence="1">Multi-pass membrane protein</topology>
    </subcellularLocation>
</comment>
<reference evidence="11" key="1">
    <citation type="submission" date="2019-12" db="UniProtKB">
        <authorList>
            <consortium name="WormBaseParasite"/>
        </authorList>
    </citation>
    <scope>IDENTIFICATION</scope>
</reference>
<proteinExistence type="inferred from homology"/>
<dbReference type="STRING" id="70415.A0A5S6QGR8"/>
<dbReference type="GO" id="GO:0016255">
    <property type="term" value="P:attachment of GPI anchor to protein"/>
    <property type="evidence" value="ECO:0007669"/>
    <property type="project" value="InterPro"/>
</dbReference>
<dbReference type="GO" id="GO:0006506">
    <property type="term" value="P:GPI anchor biosynthetic process"/>
    <property type="evidence" value="ECO:0007669"/>
    <property type="project" value="UniProtKB-UniPathway"/>
</dbReference>
<feature type="transmembrane region" description="Helical" evidence="9">
    <location>
        <begin position="337"/>
        <end position="354"/>
    </location>
</feature>
<comment type="similarity">
    <text evidence="3">Belongs to the PIGU family.</text>
</comment>
<comment type="pathway">
    <text evidence="2">Glycolipid biosynthesis; glycosylphosphatidylinositol-anchor biosynthesis.</text>
</comment>
<dbReference type="WBParaSite" id="TMUE_2000006403.1">
    <property type="protein sequence ID" value="TMUE_2000006403.1"/>
    <property type="gene ID" value="WBGene00299581"/>
</dbReference>
<evidence type="ECO:0000256" key="2">
    <source>
        <dbReference type="ARBA" id="ARBA00004687"/>
    </source>
</evidence>
<evidence type="ECO:0000256" key="3">
    <source>
        <dbReference type="ARBA" id="ARBA00010026"/>
    </source>
</evidence>
<keyword evidence="6" id="KW-0256">Endoplasmic reticulum</keyword>
<keyword evidence="4" id="KW-0337">GPI-anchor biosynthesis</keyword>
<feature type="transmembrane region" description="Helical" evidence="9">
    <location>
        <begin position="18"/>
        <end position="37"/>
    </location>
</feature>
<name>A0A5S6QGR8_TRIMR</name>
<keyword evidence="7 9" id="KW-1133">Transmembrane helix</keyword>
<feature type="transmembrane region" description="Helical" evidence="9">
    <location>
        <begin position="361"/>
        <end position="378"/>
    </location>
</feature>
<keyword evidence="5 9" id="KW-0812">Transmembrane</keyword>
<feature type="transmembrane region" description="Helical" evidence="9">
    <location>
        <begin position="162"/>
        <end position="187"/>
    </location>
</feature>
<dbReference type="Proteomes" id="UP000046395">
    <property type="component" value="Unassembled WGS sequence"/>
</dbReference>
<feature type="transmembrane region" description="Helical" evidence="9">
    <location>
        <begin position="286"/>
        <end position="307"/>
    </location>
</feature>
<organism evidence="10 11">
    <name type="scientific">Trichuris muris</name>
    <name type="common">Mouse whipworm</name>
    <dbReference type="NCBI Taxonomy" id="70415"/>
    <lineage>
        <taxon>Eukaryota</taxon>
        <taxon>Metazoa</taxon>
        <taxon>Ecdysozoa</taxon>
        <taxon>Nematoda</taxon>
        <taxon>Enoplea</taxon>
        <taxon>Dorylaimia</taxon>
        <taxon>Trichinellida</taxon>
        <taxon>Trichuridae</taxon>
        <taxon>Trichuris</taxon>
    </lineage>
</organism>
<dbReference type="UniPathway" id="UPA00196"/>
<evidence type="ECO:0000256" key="6">
    <source>
        <dbReference type="ARBA" id="ARBA00022824"/>
    </source>
</evidence>
<feature type="transmembrane region" description="Helical" evidence="9">
    <location>
        <begin position="224"/>
        <end position="248"/>
    </location>
</feature>